<reference evidence="2 3" key="1">
    <citation type="submission" date="2019-05" db="EMBL/GenBank/DDBJ databases">
        <title>Another draft genome of Portunus trituberculatus and its Hox gene families provides insights of decapod evolution.</title>
        <authorList>
            <person name="Jeong J.-H."/>
            <person name="Song I."/>
            <person name="Kim S."/>
            <person name="Choi T."/>
            <person name="Kim D."/>
            <person name="Ryu S."/>
            <person name="Kim W."/>
        </authorList>
    </citation>
    <scope>NUCLEOTIDE SEQUENCE [LARGE SCALE GENOMIC DNA]</scope>
    <source>
        <tissue evidence="2">Muscle</tissue>
    </source>
</reference>
<evidence type="ECO:0000313" key="3">
    <source>
        <dbReference type="Proteomes" id="UP000324222"/>
    </source>
</evidence>
<gene>
    <name evidence="2" type="primary">PYCR1_0</name>
    <name evidence="2" type="ORF">E2C01_014992</name>
</gene>
<dbReference type="EMBL" id="VSRR010001039">
    <property type="protein sequence ID" value="MPC21988.1"/>
    <property type="molecule type" value="Genomic_DNA"/>
</dbReference>
<organism evidence="2 3">
    <name type="scientific">Portunus trituberculatus</name>
    <name type="common">Swimming crab</name>
    <name type="synonym">Neptunus trituberculatus</name>
    <dbReference type="NCBI Taxonomy" id="210409"/>
    <lineage>
        <taxon>Eukaryota</taxon>
        <taxon>Metazoa</taxon>
        <taxon>Ecdysozoa</taxon>
        <taxon>Arthropoda</taxon>
        <taxon>Crustacea</taxon>
        <taxon>Multicrustacea</taxon>
        <taxon>Malacostraca</taxon>
        <taxon>Eumalacostraca</taxon>
        <taxon>Eucarida</taxon>
        <taxon>Decapoda</taxon>
        <taxon>Pleocyemata</taxon>
        <taxon>Brachyura</taxon>
        <taxon>Eubrachyura</taxon>
        <taxon>Portunoidea</taxon>
        <taxon>Portunidae</taxon>
        <taxon>Portuninae</taxon>
        <taxon>Portunus</taxon>
    </lineage>
</organism>
<evidence type="ECO:0000256" key="1">
    <source>
        <dbReference type="SAM" id="MobiDB-lite"/>
    </source>
</evidence>
<proteinExistence type="predicted"/>
<comment type="caution">
    <text evidence="2">The sequence shown here is derived from an EMBL/GenBank/DDBJ whole genome shotgun (WGS) entry which is preliminary data.</text>
</comment>
<keyword evidence="3" id="KW-1185">Reference proteome</keyword>
<dbReference type="OrthoDB" id="10263291at2759"/>
<evidence type="ECO:0000313" key="2">
    <source>
        <dbReference type="EMBL" id="MPC21988.1"/>
    </source>
</evidence>
<accession>A0A5B7DKM1</accession>
<sequence>MLVRKGHHSIGSGRSASNPHHIQPSHLRAAFLGIQHDTTTGTATCRPGDSLQLPLCSYNAGFWVVSAVFTRGTHTSPSDAEVMRSMLGSMGTCDEIPEHHMDAACGVACSGPAFARFEACSARLDSLICPDAGSRPKYLTLISWPTSRPRALGWCTCGGGSAE</sequence>
<dbReference type="AlphaFoldDB" id="A0A5B7DKM1"/>
<dbReference type="Proteomes" id="UP000324222">
    <property type="component" value="Unassembled WGS sequence"/>
</dbReference>
<name>A0A5B7DKM1_PORTR</name>
<feature type="region of interest" description="Disordered" evidence="1">
    <location>
        <begin position="1"/>
        <end position="21"/>
    </location>
</feature>
<protein>
    <submittedName>
        <fullName evidence="2">Pyrroline-5-carboxylate reductase 1, mitochondrial</fullName>
    </submittedName>
</protein>